<dbReference type="PROSITE" id="PS50977">
    <property type="entry name" value="HTH_TETR_2"/>
    <property type="match status" value="1"/>
</dbReference>
<reference evidence="4 5" key="1">
    <citation type="submission" date="2016-03" db="EMBL/GenBank/DDBJ databases">
        <title>Complete genome sequence of Pedobacter cryoconitis PAMC 27485.</title>
        <authorList>
            <person name="Lee J."/>
            <person name="Kim O.-S."/>
        </authorList>
    </citation>
    <scope>NUCLEOTIDE SEQUENCE [LARGE SCALE GENOMIC DNA]</scope>
    <source>
        <strain evidence="4 5">PAMC 27485</strain>
    </source>
</reference>
<dbReference type="Proteomes" id="UP000071561">
    <property type="component" value="Chromosome"/>
</dbReference>
<dbReference type="InterPro" id="IPR036271">
    <property type="entry name" value="Tet_transcr_reg_TetR-rel_C_sf"/>
</dbReference>
<dbReference type="OrthoDB" id="9789566at2"/>
<dbReference type="SUPFAM" id="SSF48498">
    <property type="entry name" value="Tetracyclin repressor-like, C-terminal domain"/>
    <property type="match status" value="1"/>
</dbReference>
<feature type="domain" description="HTH tetR-type" evidence="3">
    <location>
        <begin position="6"/>
        <end position="66"/>
    </location>
</feature>
<dbReference type="KEGG" id="pcm:AY601_1529"/>
<dbReference type="GO" id="GO:0003677">
    <property type="term" value="F:DNA binding"/>
    <property type="evidence" value="ECO:0007669"/>
    <property type="project" value="UniProtKB-UniRule"/>
</dbReference>
<dbReference type="RefSeq" id="WP_068398722.1">
    <property type="nucleotide sequence ID" value="NZ_CP014504.1"/>
</dbReference>
<dbReference type="Gene3D" id="1.10.357.10">
    <property type="entry name" value="Tetracycline Repressor, domain 2"/>
    <property type="match status" value="1"/>
</dbReference>
<evidence type="ECO:0000259" key="3">
    <source>
        <dbReference type="PROSITE" id="PS50977"/>
    </source>
</evidence>
<gene>
    <name evidence="4" type="ORF">AY601_1529</name>
</gene>
<dbReference type="AlphaFoldDB" id="A0A127VAX6"/>
<evidence type="ECO:0000313" key="5">
    <source>
        <dbReference type="Proteomes" id="UP000071561"/>
    </source>
</evidence>
<dbReference type="InterPro" id="IPR050109">
    <property type="entry name" value="HTH-type_TetR-like_transc_reg"/>
</dbReference>
<accession>A0A127VAX6</accession>
<evidence type="ECO:0000256" key="1">
    <source>
        <dbReference type="ARBA" id="ARBA00023125"/>
    </source>
</evidence>
<evidence type="ECO:0000256" key="2">
    <source>
        <dbReference type="PROSITE-ProRule" id="PRU00335"/>
    </source>
</evidence>
<feature type="DNA-binding region" description="H-T-H motif" evidence="2">
    <location>
        <begin position="29"/>
        <end position="48"/>
    </location>
</feature>
<organism evidence="4 5">
    <name type="scientific">Pedobacter cryoconitis</name>
    <dbReference type="NCBI Taxonomy" id="188932"/>
    <lineage>
        <taxon>Bacteria</taxon>
        <taxon>Pseudomonadati</taxon>
        <taxon>Bacteroidota</taxon>
        <taxon>Sphingobacteriia</taxon>
        <taxon>Sphingobacteriales</taxon>
        <taxon>Sphingobacteriaceae</taxon>
        <taxon>Pedobacter</taxon>
    </lineage>
</organism>
<dbReference type="InterPro" id="IPR001647">
    <property type="entry name" value="HTH_TetR"/>
</dbReference>
<protein>
    <submittedName>
        <fullName evidence="4">TetR family transcriptional regulator</fullName>
    </submittedName>
</protein>
<dbReference type="InterPro" id="IPR009057">
    <property type="entry name" value="Homeodomain-like_sf"/>
</dbReference>
<dbReference type="SUPFAM" id="SSF46689">
    <property type="entry name" value="Homeodomain-like"/>
    <property type="match status" value="1"/>
</dbReference>
<dbReference type="PATRIC" id="fig|188932.3.peg.1591"/>
<keyword evidence="5" id="KW-1185">Reference proteome</keyword>
<evidence type="ECO:0000313" key="4">
    <source>
        <dbReference type="EMBL" id="AMP98445.1"/>
    </source>
</evidence>
<dbReference type="Pfam" id="PF00440">
    <property type="entry name" value="TetR_N"/>
    <property type="match status" value="1"/>
</dbReference>
<dbReference type="PANTHER" id="PTHR30328">
    <property type="entry name" value="TRANSCRIPTIONAL REPRESSOR"/>
    <property type="match status" value="1"/>
</dbReference>
<proteinExistence type="predicted"/>
<keyword evidence="1 2" id="KW-0238">DNA-binding</keyword>
<sequence>MSVKDKGTEQLIKDTAKKIFFADGKLHATTQDIADAAGVNRTLVHYYFRSRKLLFEQVTEEAMNELRQMMSDAFTGKLTFKEKLKKLINVFMDQTMAYPYRELFLITETNRYNQAHADGVHDTHTKPFLAEIKEEMDKGNIQTMDPRHYIMNLFALMAYPLLSANLNKSFLKISDLEYHKLMNQRKQLIFEMIYPTK</sequence>
<dbReference type="PANTHER" id="PTHR30328:SF54">
    <property type="entry name" value="HTH-TYPE TRANSCRIPTIONAL REPRESSOR SCO4008"/>
    <property type="match status" value="1"/>
</dbReference>
<name>A0A127VAX6_9SPHI</name>
<dbReference type="EMBL" id="CP014504">
    <property type="protein sequence ID" value="AMP98445.1"/>
    <property type="molecule type" value="Genomic_DNA"/>
</dbReference>